<name>A0A8T4GSQ0_9EURY</name>
<gene>
    <name evidence="2" type="ORF">J2753_000372</name>
</gene>
<proteinExistence type="predicted"/>
<comment type="caution">
    <text evidence="2">The sequence shown here is derived from an EMBL/GenBank/DDBJ whole genome shotgun (WGS) entry which is preliminary data.</text>
</comment>
<reference evidence="2" key="1">
    <citation type="submission" date="2021-03" db="EMBL/GenBank/DDBJ databases">
        <title>Genomic Encyclopedia of Type Strains, Phase IV (KMG-IV): sequencing the most valuable type-strain genomes for metagenomic binning, comparative biology and taxonomic classification.</title>
        <authorList>
            <person name="Goeker M."/>
        </authorList>
    </citation>
    <scope>NUCLEOTIDE SEQUENCE</scope>
    <source>
        <strain evidence="2">DSM 26232</strain>
    </source>
</reference>
<sequence>MTDADAEESNREIQLIENEGGWWTVVDSERGAVGDAPTKAAGLTLMEQVIDDIDDSIIPDVEPEEPMEDDRPEKFPPHPSELEDSE</sequence>
<keyword evidence="3" id="KW-1185">Reference proteome</keyword>
<evidence type="ECO:0000313" key="2">
    <source>
        <dbReference type="EMBL" id="MBP1985899.1"/>
    </source>
</evidence>
<accession>A0A8T4GSQ0</accession>
<organism evidence="2 3">
    <name type="scientific">Halolamina salifodinae</name>
    <dbReference type="NCBI Taxonomy" id="1202767"/>
    <lineage>
        <taxon>Archaea</taxon>
        <taxon>Methanobacteriati</taxon>
        <taxon>Methanobacteriota</taxon>
        <taxon>Stenosarchaea group</taxon>
        <taxon>Halobacteria</taxon>
        <taxon>Halobacteriales</taxon>
        <taxon>Haloferacaceae</taxon>
    </lineage>
</organism>
<dbReference type="Proteomes" id="UP000823736">
    <property type="component" value="Unassembled WGS sequence"/>
</dbReference>
<dbReference type="EMBL" id="JAGGLC010000001">
    <property type="protein sequence ID" value="MBP1985899.1"/>
    <property type="molecule type" value="Genomic_DNA"/>
</dbReference>
<dbReference type="OrthoDB" id="379450at2157"/>
<dbReference type="AlphaFoldDB" id="A0A8T4GSQ0"/>
<feature type="compositionally biased region" description="Acidic residues" evidence="1">
    <location>
        <begin position="54"/>
        <end position="68"/>
    </location>
</feature>
<evidence type="ECO:0000256" key="1">
    <source>
        <dbReference type="SAM" id="MobiDB-lite"/>
    </source>
</evidence>
<protein>
    <submittedName>
        <fullName evidence="2">Uncharacterized protein</fullName>
    </submittedName>
</protein>
<feature type="region of interest" description="Disordered" evidence="1">
    <location>
        <begin position="54"/>
        <end position="86"/>
    </location>
</feature>
<evidence type="ECO:0000313" key="3">
    <source>
        <dbReference type="Proteomes" id="UP000823736"/>
    </source>
</evidence>
<dbReference type="RefSeq" id="WP_209489897.1">
    <property type="nucleotide sequence ID" value="NZ_JAGGLC010000001.1"/>
</dbReference>